<evidence type="ECO:0000313" key="1">
    <source>
        <dbReference type="EMBL" id="KAJ1153208.1"/>
    </source>
</evidence>
<keyword evidence="2" id="KW-1185">Reference proteome</keyword>
<accession>A0AAV7RQK2</accession>
<dbReference type="EMBL" id="JANPWB010000009">
    <property type="protein sequence ID" value="KAJ1153208.1"/>
    <property type="molecule type" value="Genomic_DNA"/>
</dbReference>
<comment type="caution">
    <text evidence="1">The sequence shown here is derived from an EMBL/GenBank/DDBJ whole genome shotgun (WGS) entry which is preliminary data.</text>
</comment>
<sequence>MLYRRLFAPLPPGCTPLAPLHASGSLESSHLSCSITATKAKIYVTKDGSDMHLICHTTKCPQLVYFAFGIHASALDALLGEFEHLCKEMSCLKDRDVRLQIDQSV</sequence>
<evidence type="ECO:0000313" key="2">
    <source>
        <dbReference type="Proteomes" id="UP001066276"/>
    </source>
</evidence>
<reference evidence="1" key="1">
    <citation type="journal article" date="2022" name="bioRxiv">
        <title>Sequencing and chromosome-scale assembly of the giantPleurodeles waltlgenome.</title>
        <authorList>
            <person name="Brown T."/>
            <person name="Elewa A."/>
            <person name="Iarovenko S."/>
            <person name="Subramanian E."/>
            <person name="Araus A.J."/>
            <person name="Petzold A."/>
            <person name="Susuki M."/>
            <person name="Suzuki K.-i.T."/>
            <person name="Hayashi T."/>
            <person name="Toyoda A."/>
            <person name="Oliveira C."/>
            <person name="Osipova E."/>
            <person name="Leigh N.D."/>
            <person name="Simon A."/>
            <person name="Yun M.H."/>
        </authorList>
    </citation>
    <scope>NUCLEOTIDE SEQUENCE</scope>
    <source>
        <strain evidence="1">20211129_DDA</strain>
        <tissue evidence="1">Liver</tissue>
    </source>
</reference>
<protein>
    <submittedName>
        <fullName evidence="1">Uncharacterized protein</fullName>
    </submittedName>
</protein>
<dbReference type="AlphaFoldDB" id="A0AAV7RQK2"/>
<organism evidence="1 2">
    <name type="scientific">Pleurodeles waltl</name>
    <name type="common">Iberian ribbed newt</name>
    <dbReference type="NCBI Taxonomy" id="8319"/>
    <lineage>
        <taxon>Eukaryota</taxon>
        <taxon>Metazoa</taxon>
        <taxon>Chordata</taxon>
        <taxon>Craniata</taxon>
        <taxon>Vertebrata</taxon>
        <taxon>Euteleostomi</taxon>
        <taxon>Amphibia</taxon>
        <taxon>Batrachia</taxon>
        <taxon>Caudata</taxon>
        <taxon>Salamandroidea</taxon>
        <taxon>Salamandridae</taxon>
        <taxon>Pleurodelinae</taxon>
        <taxon>Pleurodeles</taxon>
    </lineage>
</organism>
<gene>
    <name evidence="1" type="ORF">NDU88_005969</name>
</gene>
<name>A0AAV7RQK2_PLEWA</name>
<dbReference type="Proteomes" id="UP001066276">
    <property type="component" value="Chromosome 5"/>
</dbReference>
<proteinExistence type="predicted"/>